<comment type="function">
    <text evidence="3">Might act as an E3 ubiquitin-protein ligase, or as part of E3 complex, which accepts ubiquitin from specific E2 ubiquitin-conjugating enzymes and then transfers it to substrates.</text>
</comment>
<organism evidence="16 17">
    <name type="scientific">Actinidia chinensis var. chinensis</name>
    <name type="common">Chinese soft-hair kiwi</name>
    <dbReference type="NCBI Taxonomy" id="1590841"/>
    <lineage>
        <taxon>Eukaryota</taxon>
        <taxon>Viridiplantae</taxon>
        <taxon>Streptophyta</taxon>
        <taxon>Embryophyta</taxon>
        <taxon>Tracheophyta</taxon>
        <taxon>Spermatophyta</taxon>
        <taxon>Magnoliopsida</taxon>
        <taxon>eudicotyledons</taxon>
        <taxon>Gunneridae</taxon>
        <taxon>Pentapetalae</taxon>
        <taxon>asterids</taxon>
        <taxon>Ericales</taxon>
        <taxon>Actinidiaceae</taxon>
        <taxon>Actinidia</taxon>
    </lineage>
</organism>
<evidence type="ECO:0000259" key="15">
    <source>
        <dbReference type="PROSITE" id="PS51873"/>
    </source>
</evidence>
<comment type="similarity">
    <text evidence="4">Belongs to the RBR family. Ariadne subfamily.</text>
</comment>
<dbReference type="PANTHER" id="PTHR11685">
    <property type="entry name" value="RBR FAMILY RING FINGER AND IBR DOMAIN-CONTAINING"/>
    <property type="match status" value="1"/>
</dbReference>
<dbReference type="InterPro" id="IPR031127">
    <property type="entry name" value="E3_UB_ligase_RBR"/>
</dbReference>
<keyword evidence="10" id="KW-0833">Ubl conjugation pathway</keyword>
<dbReference type="InterPro" id="IPR002867">
    <property type="entry name" value="IBR_dom"/>
</dbReference>
<evidence type="ECO:0000256" key="12">
    <source>
        <dbReference type="PROSITE-ProRule" id="PRU00175"/>
    </source>
</evidence>
<dbReference type="CDD" id="cd22584">
    <property type="entry name" value="Rcat_RBR_unk"/>
    <property type="match status" value="1"/>
</dbReference>
<reference evidence="17" key="2">
    <citation type="journal article" date="2018" name="BMC Genomics">
        <title>A manually annotated Actinidia chinensis var. chinensis (kiwifruit) genome highlights the challenges associated with draft genomes and gene prediction in plants.</title>
        <authorList>
            <person name="Pilkington S.M."/>
            <person name="Crowhurst R."/>
            <person name="Hilario E."/>
            <person name="Nardozza S."/>
            <person name="Fraser L."/>
            <person name="Peng Y."/>
            <person name="Gunaseelan K."/>
            <person name="Simpson R."/>
            <person name="Tahir J."/>
            <person name="Deroles S.C."/>
            <person name="Templeton K."/>
            <person name="Luo Z."/>
            <person name="Davy M."/>
            <person name="Cheng C."/>
            <person name="McNeilage M."/>
            <person name="Scaglione D."/>
            <person name="Liu Y."/>
            <person name="Zhang Q."/>
            <person name="Datson P."/>
            <person name="De Silva N."/>
            <person name="Gardiner S.E."/>
            <person name="Bassett H."/>
            <person name="Chagne D."/>
            <person name="McCallum J."/>
            <person name="Dzierzon H."/>
            <person name="Deng C."/>
            <person name="Wang Y.Y."/>
            <person name="Barron L."/>
            <person name="Manako K."/>
            <person name="Bowen J."/>
            <person name="Foster T.M."/>
            <person name="Erridge Z.A."/>
            <person name="Tiffin H."/>
            <person name="Waite C.N."/>
            <person name="Davies K.M."/>
            <person name="Grierson E.P."/>
            <person name="Laing W.A."/>
            <person name="Kirk R."/>
            <person name="Chen X."/>
            <person name="Wood M."/>
            <person name="Montefiori M."/>
            <person name="Brummell D.A."/>
            <person name="Schwinn K.E."/>
            <person name="Catanach A."/>
            <person name="Fullerton C."/>
            <person name="Li D."/>
            <person name="Meiyalaghan S."/>
            <person name="Nieuwenhuizen N."/>
            <person name="Read N."/>
            <person name="Prakash R."/>
            <person name="Hunter D."/>
            <person name="Zhang H."/>
            <person name="McKenzie M."/>
            <person name="Knabel M."/>
            <person name="Harris A."/>
            <person name="Allan A.C."/>
            <person name="Gleave A."/>
            <person name="Chen A."/>
            <person name="Janssen B.J."/>
            <person name="Plunkett B."/>
            <person name="Ampomah-Dwamena C."/>
            <person name="Voogd C."/>
            <person name="Leif D."/>
            <person name="Lafferty D."/>
            <person name="Souleyre E.J.F."/>
            <person name="Varkonyi-Gasic E."/>
            <person name="Gambi F."/>
            <person name="Hanley J."/>
            <person name="Yao J.L."/>
            <person name="Cheung J."/>
            <person name="David K.M."/>
            <person name="Warren B."/>
            <person name="Marsh K."/>
            <person name="Snowden K.C."/>
            <person name="Lin-Wang K."/>
            <person name="Brian L."/>
            <person name="Martinez-Sanchez M."/>
            <person name="Wang M."/>
            <person name="Ileperuma N."/>
            <person name="Macnee N."/>
            <person name="Campin R."/>
            <person name="McAtee P."/>
            <person name="Drummond R.S.M."/>
            <person name="Espley R.V."/>
            <person name="Ireland H.S."/>
            <person name="Wu R."/>
            <person name="Atkinson R.G."/>
            <person name="Karunairetnam S."/>
            <person name="Bulley S."/>
            <person name="Chunkath S."/>
            <person name="Hanley Z."/>
            <person name="Storey R."/>
            <person name="Thrimawithana A.H."/>
            <person name="Thomson S."/>
            <person name="David C."/>
            <person name="Testolin R."/>
            <person name="Huang H."/>
            <person name="Hellens R.P."/>
            <person name="Schaffer R.J."/>
        </authorList>
    </citation>
    <scope>NUCLEOTIDE SEQUENCE [LARGE SCALE GENOMIC DNA]</scope>
    <source>
        <strain evidence="17">cv. Red5</strain>
    </source>
</reference>
<evidence type="ECO:0000256" key="8">
    <source>
        <dbReference type="ARBA" id="ARBA00022737"/>
    </source>
</evidence>
<keyword evidence="11" id="KW-0862">Zinc</keyword>
<dbReference type="GO" id="GO:0016567">
    <property type="term" value="P:protein ubiquitination"/>
    <property type="evidence" value="ECO:0007669"/>
    <property type="project" value="UniProtKB-UniPathway"/>
</dbReference>
<dbReference type="Proteomes" id="UP000241394">
    <property type="component" value="Chromosome LG4"/>
</dbReference>
<comment type="cofactor">
    <cofactor evidence="2">
        <name>Zn(2+)</name>
        <dbReference type="ChEBI" id="CHEBI:29105"/>
    </cofactor>
</comment>
<evidence type="ECO:0000256" key="10">
    <source>
        <dbReference type="ARBA" id="ARBA00022786"/>
    </source>
</evidence>
<dbReference type="OrthoDB" id="10009520at2759"/>
<feature type="domain" description="RING-type" evidence="15">
    <location>
        <begin position="156"/>
        <end position="361"/>
    </location>
</feature>
<dbReference type="UniPathway" id="UPA00143"/>
<feature type="region of interest" description="Disordered" evidence="13">
    <location>
        <begin position="384"/>
        <end position="403"/>
    </location>
</feature>
<dbReference type="InterPro" id="IPR044066">
    <property type="entry name" value="TRIAD_supradom"/>
</dbReference>
<evidence type="ECO:0000256" key="1">
    <source>
        <dbReference type="ARBA" id="ARBA00001798"/>
    </source>
</evidence>
<dbReference type="EC" id="2.3.2.31" evidence="5"/>
<dbReference type="AlphaFoldDB" id="A0A2R6RNB5"/>
<evidence type="ECO:0000256" key="9">
    <source>
        <dbReference type="ARBA" id="ARBA00022771"/>
    </source>
</evidence>
<dbReference type="GO" id="GO:0061630">
    <property type="term" value="F:ubiquitin protein ligase activity"/>
    <property type="evidence" value="ECO:0007669"/>
    <property type="project" value="UniProtKB-EC"/>
</dbReference>
<dbReference type="SMART" id="SM00647">
    <property type="entry name" value="IBR"/>
    <property type="match status" value="2"/>
</dbReference>
<evidence type="ECO:0000313" key="17">
    <source>
        <dbReference type="Proteomes" id="UP000241394"/>
    </source>
</evidence>
<sequence length="428" mass="47697">MFSGLIPGLNSAITLEDELSSQIPEIWISLLDLTNRLPSIEAYAGTNSTLFSQAVAFFRRKLSEISVPLECRTLVPCLYFGIFVTIAVIALSQYSEDEEEEVEEEKRHGDDFFEVVAGGSPEAEAEAAVSGSMDLFRVGEIFRESNERPNLKGEPSWIFCGICFEKKQIPQMFTTESCSHSFCHDCTSKHIAAKIQDNIIVIPCPGIDCKTVLDPESCRQIVPKVVLVQWDECLCKSLIPESQRVCCPYGDCSATLVNDSGETIGKTDCPSCKRLICARCGVPWHSEFTCAEFKRLSGREEEDVLVEELAKKKRWRKCPNCNFYVEKTEGCLHVTCRCGHEFCYRCGAKWARSHGVCRVGLGSEALRGPPRPSFTPPDLDYFFAQSGRDPPPPPPPPLLSTSTMGDWDYFSALLDGLGDDDDDDMLMQ</sequence>
<dbReference type="Pfam" id="PF01485">
    <property type="entry name" value="IBR"/>
    <property type="match status" value="2"/>
</dbReference>
<keyword evidence="9 12" id="KW-0863">Zinc-finger</keyword>
<dbReference type="InterPro" id="IPR013083">
    <property type="entry name" value="Znf_RING/FYVE/PHD"/>
</dbReference>
<dbReference type="FunFam" id="3.30.40.10:FF:000230">
    <property type="entry name" value="RBR-type E3 ubiquitin transferase"/>
    <property type="match status" value="1"/>
</dbReference>
<feature type="domain" description="RING-type" evidence="14">
    <location>
        <begin position="160"/>
        <end position="205"/>
    </location>
</feature>
<dbReference type="GO" id="GO:0008270">
    <property type="term" value="F:zinc ion binding"/>
    <property type="evidence" value="ECO:0007669"/>
    <property type="project" value="UniProtKB-KW"/>
</dbReference>
<evidence type="ECO:0000256" key="6">
    <source>
        <dbReference type="ARBA" id="ARBA00022679"/>
    </source>
</evidence>
<dbReference type="CDD" id="cd22582">
    <property type="entry name" value="BRcat_RBR_unk"/>
    <property type="match status" value="1"/>
</dbReference>
<keyword evidence="7" id="KW-0479">Metal-binding</keyword>
<keyword evidence="17" id="KW-1185">Reference proteome</keyword>
<proteinExistence type="inferred from homology"/>
<dbReference type="Gene3D" id="1.20.120.1750">
    <property type="match status" value="1"/>
</dbReference>
<dbReference type="EMBL" id="NKQK01000004">
    <property type="protein sequence ID" value="PSS31528.1"/>
    <property type="molecule type" value="Genomic_DNA"/>
</dbReference>
<dbReference type="STRING" id="1590841.A0A2R6RNB5"/>
<gene>
    <name evidence="16" type="ORF">CEY00_Acc04825</name>
</gene>
<keyword evidence="6" id="KW-0808">Transferase</keyword>
<evidence type="ECO:0000256" key="5">
    <source>
        <dbReference type="ARBA" id="ARBA00012251"/>
    </source>
</evidence>
<evidence type="ECO:0000256" key="13">
    <source>
        <dbReference type="SAM" id="MobiDB-lite"/>
    </source>
</evidence>
<dbReference type="InParanoid" id="A0A2R6RNB5"/>
<comment type="caution">
    <text evidence="16">The sequence shown here is derived from an EMBL/GenBank/DDBJ whole genome shotgun (WGS) entry which is preliminary data.</text>
</comment>
<reference evidence="16 17" key="1">
    <citation type="submission" date="2017-07" db="EMBL/GenBank/DDBJ databases">
        <title>An improved, manually edited Actinidia chinensis var. chinensis (kiwifruit) genome highlights the challenges associated with draft genomes and gene prediction in plants.</title>
        <authorList>
            <person name="Pilkington S."/>
            <person name="Crowhurst R."/>
            <person name="Hilario E."/>
            <person name="Nardozza S."/>
            <person name="Fraser L."/>
            <person name="Peng Y."/>
            <person name="Gunaseelan K."/>
            <person name="Simpson R."/>
            <person name="Tahir J."/>
            <person name="Deroles S."/>
            <person name="Templeton K."/>
            <person name="Luo Z."/>
            <person name="Davy M."/>
            <person name="Cheng C."/>
            <person name="Mcneilage M."/>
            <person name="Scaglione D."/>
            <person name="Liu Y."/>
            <person name="Zhang Q."/>
            <person name="Datson P."/>
            <person name="De Silva N."/>
            <person name="Gardiner S."/>
            <person name="Bassett H."/>
            <person name="Chagne D."/>
            <person name="Mccallum J."/>
            <person name="Dzierzon H."/>
            <person name="Deng C."/>
            <person name="Wang Y.-Y."/>
            <person name="Barron N."/>
            <person name="Manako K."/>
            <person name="Bowen J."/>
            <person name="Foster T."/>
            <person name="Erridge Z."/>
            <person name="Tiffin H."/>
            <person name="Waite C."/>
            <person name="Davies K."/>
            <person name="Grierson E."/>
            <person name="Laing W."/>
            <person name="Kirk R."/>
            <person name="Chen X."/>
            <person name="Wood M."/>
            <person name="Montefiori M."/>
            <person name="Brummell D."/>
            <person name="Schwinn K."/>
            <person name="Catanach A."/>
            <person name="Fullerton C."/>
            <person name="Li D."/>
            <person name="Meiyalaghan S."/>
            <person name="Nieuwenhuizen N."/>
            <person name="Read N."/>
            <person name="Prakash R."/>
            <person name="Hunter D."/>
            <person name="Zhang H."/>
            <person name="Mckenzie M."/>
            <person name="Knabel M."/>
            <person name="Harris A."/>
            <person name="Allan A."/>
            <person name="Chen A."/>
            <person name="Janssen B."/>
            <person name="Plunkett B."/>
            <person name="Dwamena C."/>
            <person name="Voogd C."/>
            <person name="Leif D."/>
            <person name="Lafferty D."/>
            <person name="Souleyre E."/>
            <person name="Varkonyi-Gasic E."/>
            <person name="Gambi F."/>
            <person name="Hanley J."/>
            <person name="Yao J.-L."/>
            <person name="Cheung J."/>
            <person name="David K."/>
            <person name="Warren B."/>
            <person name="Marsh K."/>
            <person name="Snowden K."/>
            <person name="Lin-Wang K."/>
            <person name="Brian L."/>
            <person name="Martinez-Sanchez M."/>
            <person name="Wang M."/>
            <person name="Ileperuma N."/>
            <person name="Macnee N."/>
            <person name="Campin R."/>
            <person name="Mcatee P."/>
            <person name="Drummond R."/>
            <person name="Espley R."/>
            <person name="Ireland H."/>
            <person name="Wu R."/>
            <person name="Atkinson R."/>
            <person name="Karunairetnam S."/>
            <person name="Bulley S."/>
            <person name="Chunkath S."/>
            <person name="Hanley Z."/>
            <person name="Storey R."/>
            <person name="Thrimawithana A."/>
            <person name="Thomson S."/>
            <person name="David C."/>
            <person name="Testolin R."/>
        </authorList>
    </citation>
    <scope>NUCLEOTIDE SEQUENCE [LARGE SCALE GENOMIC DNA]</scope>
    <source>
        <strain evidence="17">cv. Red5</strain>
        <tissue evidence="16">Young leaf</tissue>
    </source>
</reference>
<feature type="compositionally biased region" description="Pro residues" evidence="13">
    <location>
        <begin position="389"/>
        <end position="398"/>
    </location>
</feature>
<comment type="catalytic activity">
    <reaction evidence="1">
        <text>[E2 ubiquitin-conjugating enzyme]-S-ubiquitinyl-L-cysteine + [acceptor protein]-L-lysine = [E2 ubiquitin-conjugating enzyme]-L-cysteine + [acceptor protein]-N(6)-ubiquitinyl-L-lysine.</text>
        <dbReference type="EC" id="2.3.2.31"/>
    </reaction>
</comment>
<evidence type="ECO:0000256" key="2">
    <source>
        <dbReference type="ARBA" id="ARBA00001947"/>
    </source>
</evidence>
<keyword evidence="8" id="KW-0677">Repeat</keyword>
<evidence type="ECO:0000256" key="7">
    <source>
        <dbReference type="ARBA" id="ARBA00022723"/>
    </source>
</evidence>
<name>A0A2R6RNB5_ACTCC</name>
<evidence type="ECO:0000313" key="16">
    <source>
        <dbReference type="EMBL" id="PSS31528.1"/>
    </source>
</evidence>
<dbReference type="Gramene" id="PSS31528">
    <property type="protein sequence ID" value="PSS31528"/>
    <property type="gene ID" value="CEY00_Acc04825"/>
</dbReference>
<evidence type="ECO:0000256" key="11">
    <source>
        <dbReference type="ARBA" id="ARBA00022833"/>
    </source>
</evidence>
<evidence type="ECO:0000256" key="3">
    <source>
        <dbReference type="ARBA" id="ARBA00003976"/>
    </source>
</evidence>
<dbReference type="InterPro" id="IPR001841">
    <property type="entry name" value="Znf_RING"/>
</dbReference>
<dbReference type="PROSITE" id="PS50089">
    <property type="entry name" value="ZF_RING_2"/>
    <property type="match status" value="1"/>
</dbReference>
<dbReference type="PROSITE" id="PS51873">
    <property type="entry name" value="TRIAD"/>
    <property type="match status" value="1"/>
</dbReference>
<evidence type="ECO:0000256" key="4">
    <source>
        <dbReference type="ARBA" id="ARBA00005884"/>
    </source>
</evidence>
<evidence type="ECO:0000259" key="14">
    <source>
        <dbReference type="PROSITE" id="PS50089"/>
    </source>
</evidence>
<dbReference type="SUPFAM" id="SSF57850">
    <property type="entry name" value="RING/U-box"/>
    <property type="match status" value="2"/>
</dbReference>
<accession>A0A2R6RNB5</accession>
<protein>
    <recommendedName>
        <fullName evidence="5">RBR-type E3 ubiquitin transferase</fullName>
        <ecNumber evidence="5">2.3.2.31</ecNumber>
    </recommendedName>
</protein>
<dbReference type="Gene3D" id="3.30.40.10">
    <property type="entry name" value="Zinc/RING finger domain, C3HC4 (zinc finger)"/>
    <property type="match status" value="1"/>
</dbReference>